<dbReference type="PANTHER" id="PTHR11469">
    <property type="entry name" value="GLUCOSE-6-PHOSPHATE ISOMERASE"/>
    <property type="match status" value="1"/>
</dbReference>
<dbReference type="GO" id="GO:0006094">
    <property type="term" value="P:gluconeogenesis"/>
    <property type="evidence" value="ECO:0007669"/>
    <property type="project" value="UniProtKB-KW"/>
</dbReference>
<dbReference type="PROSITE" id="PS51463">
    <property type="entry name" value="P_GLUCOSE_ISOMERASE_3"/>
    <property type="match status" value="1"/>
</dbReference>
<dbReference type="AlphaFoldDB" id="A0A4Y9XK77"/>
<dbReference type="SUPFAM" id="SSF53697">
    <property type="entry name" value="SIS domain"/>
    <property type="match status" value="1"/>
</dbReference>
<name>A0A4Y9XK77_9AGAM</name>
<evidence type="ECO:0000256" key="1">
    <source>
        <dbReference type="ARBA" id="ARBA00022432"/>
    </source>
</evidence>
<reference evidence="4 5" key="1">
    <citation type="submission" date="2019-02" db="EMBL/GenBank/DDBJ databases">
        <title>Genome sequencing of the rare red list fungi Dentipellis fragilis.</title>
        <authorList>
            <person name="Buettner E."/>
            <person name="Kellner H."/>
        </authorList>
    </citation>
    <scope>NUCLEOTIDE SEQUENCE [LARGE SCALE GENOMIC DNA]</scope>
    <source>
        <strain evidence="4 5">DSM 105465</strain>
    </source>
</reference>
<keyword evidence="2" id="KW-0324">Glycolysis</keyword>
<dbReference type="GO" id="GO:0097367">
    <property type="term" value="F:carbohydrate derivative binding"/>
    <property type="evidence" value="ECO:0007669"/>
    <property type="project" value="InterPro"/>
</dbReference>
<proteinExistence type="predicted"/>
<dbReference type="GO" id="GO:0048029">
    <property type="term" value="F:monosaccharide binding"/>
    <property type="evidence" value="ECO:0007669"/>
    <property type="project" value="TreeGrafter"/>
</dbReference>
<keyword evidence="1" id="KW-0312">Gluconeogenesis</keyword>
<accession>A0A4Y9XK77</accession>
<dbReference type="STRING" id="205917.A0A4Y9XK77"/>
<dbReference type="InterPro" id="IPR046348">
    <property type="entry name" value="SIS_dom_sf"/>
</dbReference>
<dbReference type="GO" id="GO:0004347">
    <property type="term" value="F:glucose-6-phosphate isomerase activity"/>
    <property type="evidence" value="ECO:0007669"/>
    <property type="project" value="InterPro"/>
</dbReference>
<protein>
    <submittedName>
        <fullName evidence="4">Uncharacterized protein</fullName>
    </submittedName>
</protein>
<organism evidence="4 5">
    <name type="scientific">Dentipellis fragilis</name>
    <dbReference type="NCBI Taxonomy" id="205917"/>
    <lineage>
        <taxon>Eukaryota</taxon>
        <taxon>Fungi</taxon>
        <taxon>Dikarya</taxon>
        <taxon>Basidiomycota</taxon>
        <taxon>Agaricomycotina</taxon>
        <taxon>Agaricomycetes</taxon>
        <taxon>Russulales</taxon>
        <taxon>Hericiaceae</taxon>
        <taxon>Dentipellis</taxon>
    </lineage>
</organism>
<sequence length="148" mass="16312">MSASVVQASKRISPMMTRIIVLRNLNNGFAISKPGIDEVASMLVHIKEFTDSVHSSNNLGPVMITGALRPYAKCDLQAATPERTLFIMASNTFTTQETITNAESTREWFFASAKDKVHVAKHFVTLSTNEKAVIALSISKDNMFAFWG</sequence>
<dbReference type="Proteomes" id="UP000298327">
    <property type="component" value="Unassembled WGS sequence"/>
</dbReference>
<keyword evidence="5" id="KW-1185">Reference proteome</keyword>
<dbReference type="GO" id="GO:0051156">
    <property type="term" value="P:glucose 6-phosphate metabolic process"/>
    <property type="evidence" value="ECO:0007669"/>
    <property type="project" value="TreeGrafter"/>
</dbReference>
<evidence type="ECO:0000313" key="5">
    <source>
        <dbReference type="Proteomes" id="UP000298327"/>
    </source>
</evidence>
<dbReference type="EMBL" id="SEOQ01001860">
    <property type="protein sequence ID" value="TFY50375.1"/>
    <property type="molecule type" value="Genomic_DNA"/>
</dbReference>
<dbReference type="Gene3D" id="3.40.50.10490">
    <property type="entry name" value="Glucose-6-phosphate isomerase like protein, domain 1"/>
    <property type="match status" value="1"/>
</dbReference>
<dbReference type="GO" id="GO:0005829">
    <property type="term" value="C:cytosol"/>
    <property type="evidence" value="ECO:0007669"/>
    <property type="project" value="TreeGrafter"/>
</dbReference>
<dbReference type="InterPro" id="IPR001672">
    <property type="entry name" value="G6P_Isomerase"/>
</dbReference>
<dbReference type="GO" id="GO:0006096">
    <property type="term" value="P:glycolytic process"/>
    <property type="evidence" value="ECO:0007669"/>
    <property type="project" value="UniProtKB-KW"/>
</dbReference>
<evidence type="ECO:0000256" key="2">
    <source>
        <dbReference type="ARBA" id="ARBA00023152"/>
    </source>
</evidence>
<keyword evidence="3" id="KW-0413">Isomerase</keyword>
<evidence type="ECO:0000313" key="4">
    <source>
        <dbReference type="EMBL" id="TFY50375.1"/>
    </source>
</evidence>
<dbReference type="PANTHER" id="PTHR11469:SF1">
    <property type="entry name" value="GLUCOSE-6-PHOSPHATE ISOMERASE"/>
    <property type="match status" value="1"/>
</dbReference>
<comment type="caution">
    <text evidence="4">The sequence shown here is derived from an EMBL/GenBank/DDBJ whole genome shotgun (WGS) entry which is preliminary data.</text>
</comment>
<dbReference type="Pfam" id="PF00342">
    <property type="entry name" value="PGI"/>
    <property type="match status" value="1"/>
</dbReference>
<evidence type="ECO:0000256" key="3">
    <source>
        <dbReference type="ARBA" id="ARBA00023235"/>
    </source>
</evidence>
<dbReference type="OrthoDB" id="5831190at2759"/>
<gene>
    <name evidence="4" type="ORF">EVG20_g11555</name>
</gene>